<dbReference type="InterPro" id="IPR008972">
    <property type="entry name" value="Cupredoxin"/>
</dbReference>
<dbReference type="InterPro" id="IPR011706">
    <property type="entry name" value="Cu-oxidase_C"/>
</dbReference>
<name>A0A7X0RWV1_9BACL</name>
<evidence type="ECO:0000259" key="3">
    <source>
        <dbReference type="Pfam" id="PF07731"/>
    </source>
</evidence>
<protein>
    <submittedName>
        <fullName evidence="5">Multicopper oxidase domain-containing protein</fullName>
    </submittedName>
</protein>
<dbReference type="GO" id="GO:0016491">
    <property type="term" value="F:oxidoreductase activity"/>
    <property type="evidence" value="ECO:0007669"/>
    <property type="project" value="InterPro"/>
</dbReference>
<dbReference type="CDD" id="cd13891">
    <property type="entry name" value="CuRO_3_CotA_like"/>
    <property type="match status" value="1"/>
</dbReference>
<evidence type="ECO:0000259" key="4">
    <source>
        <dbReference type="Pfam" id="PF07732"/>
    </source>
</evidence>
<evidence type="ECO:0000313" key="5">
    <source>
        <dbReference type="EMBL" id="MBB6673785.1"/>
    </source>
</evidence>
<feature type="domain" description="Plastocyanin-like" evidence="3">
    <location>
        <begin position="403"/>
        <end position="510"/>
    </location>
</feature>
<evidence type="ECO:0000259" key="2">
    <source>
        <dbReference type="Pfam" id="PF00394"/>
    </source>
</evidence>
<dbReference type="CDD" id="cd13868">
    <property type="entry name" value="CuRO_2_CotA_like"/>
    <property type="match status" value="1"/>
</dbReference>
<comment type="similarity">
    <text evidence="1">Belongs to the multicopper oxidase family.</text>
</comment>
<keyword evidence="6" id="KW-1185">Reference proteome</keyword>
<comment type="caution">
    <text evidence="5">The sequence shown here is derived from an EMBL/GenBank/DDBJ whole genome shotgun (WGS) entry which is preliminary data.</text>
</comment>
<sequence length="524" mass="59555">MPLKKFVTPLAIPPTLKPIRRGPQGTFYQVKMTQFKQRLHRDLPLTTVWGYNGRSPGPTIRARKNERVHAKWMNKLPLKHLLPVDKTIMGAGPNNPQVRTVVHLHGTVARQGSDGYPTAWFSRDFKVVGPQFKRKVYVYPNSQNATTLFYHDHALGITRLNLYAGLSGAYLLTDAHESSLPLPKGKFDFPLIIQDRSFKKNGQFFYPSNTTPPVKGVNPSIVPIFFGNTIMVNGTVWPFLNVEPRKYRFRIINASNSRFYQIKLSSGQSFIQIGSDQGLLSKPVRVKQITLGVAERADVIIDFSKHKGQNIVLTNHARAPFPGGTLPNPNTTGTIMQFRVGRHLTSPDKSRIPAKLSAIPRLSPSKALRVRWMKLSSTTDKYGRMVQQLNNRGFEAPVSEKPVLGSIEVWNFVNPGTNTHPMHLHLVKFQVLSRRPFDVNFYNKTNKIRYTGRAIPPAPNERGWKDVVRANPGQVTKIIARFVPFTGLFAWHCHILEHEDYDMMRPMRVVRGKGIPRKKWVRSR</sequence>
<dbReference type="InterPro" id="IPR001117">
    <property type="entry name" value="Cu-oxidase_2nd"/>
</dbReference>
<evidence type="ECO:0000256" key="1">
    <source>
        <dbReference type="ARBA" id="ARBA00010609"/>
    </source>
</evidence>
<dbReference type="GO" id="GO:0005507">
    <property type="term" value="F:copper ion binding"/>
    <property type="evidence" value="ECO:0007669"/>
    <property type="project" value="InterPro"/>
</dbReference>
<dbReference type="Pfam" id="PF07731">
    <property type="entry name" value="Cu-oxidase_2"/>
    <property type="match status" value="1"/>
</dbReference>
<dbReference type="Pfam" id="PF00394">
    <property type="entry name" value="Cu-oxidase"/>
    <property type="match status" value="1"/>
</dbReference>
<reference evidence="5 6" key="1">
    <citation type="submission" date="2020-08" db="EMBL/GenBank/DDBJ databases">
        <title>Cohnella phylogeny.</title>
        <authorList>
            <person name="Dunlap C."/>
        </authorList>
    </citation>
    <scope>NUCLEOTIDE SEQUENCE [LARGE SCALE GENOMIC DNA]</scope>
    <source>
        <strain evidence="5 6">DSM 28246</strain>
    </source>
</reference>
<dbReference type="CDD" id="cd13844">
    <property type="entry name" value="CuRO_1_BOD_CotA_like"/>
    <property type="match status" value="1"/>
</dbReference>
<organism evidence="5 6">
    <name type="scientific">Cohnella nanjingensis</name>
    <dbReference type="NCBI Taxonomy" id="1387779"/>
    <lineage>
        <taxon>Bacteria</taxon>
        <taxon>Bacillati</taxon>
        <taxon>Bacillota</taxon>
        <taxon>Bacilli</taxon>
        <taxon>Bacillales</taxon>
        <taxon>Paenibacillaceae</taxon>
        <taxon>Cohnella</taxon>
    </lineage>
</organism>
<dbReference type="InterPro" id="IPR045087">
    <property type="entry name" value="Cu-oxidase_fam"/>
</dbReference>
<dbReference type="InterPro" id="IPR011707">
    <property type="entry name" value="Cu-oxidase-like_N"/>
</dbReference>
<dbReference type="EMBL" id="JACJVP010000041">
    <property type="protein sequence ID" value="MBB6673785.1"/>
    <property type="molecule type" value="Genomic_DNA"/>
</dbReference>
<dbReference type="PANTHER" id="PTHR48267">
    <property type="entry name" value="CUPREDOXIN SUPERFAMILY PROTEIN"/>
    <property type="match status" value="1"/>
</dbReference>
<dbReference type="RefSeq" id="WP_185671636.1">
    <property type="nucleotide sequence ID" value="NZ_JACJVP010000041.1"/>
</dbReference>
<dbReference type="Gene3D" id="2.60.40.420">
    <property type="entry name" value="Cupredoxins - blue copper proteins"/>
    <property type="match status" value="3"/>
</dbReference>
<dbReference type="PANTHER" id="PTHR48267:SF1">
    <property type="entry name" value="BILIRUBIN OXIDASE"/>
    <property type="match status" value="1"/>
</dbReference>
<dbReference type="Proteomes" id="UP000547209">
    <property type="component" value="Unassembled WGS sequence"/>
</dbReference>
<feature type="domain" description="Plastocyanin-like" evidence="2">
    <location>
        <begin position="238"/>
        <end position="315"/>
    </location>
</feature>
<evidence type="ECO:0000313" key="6">
    <source>
        <dbReference type="Proteomes" id="UP000547209"/>
    </source>
</evidence>
<accession>A0A7X0RWV1</accession>
<dbReference type="Pfam" id="PF07732">
    <property type="entry name" value="Cu-oxidase_3"/>
    <property type="match status" value="1"/>
</dbReference>
<dbReference type="SUPFAM" id="SSF49503">
    <property type="entry name" value="Cupredoxins"/>
    <property type="match status" value="3"/>
</dbReference>
<feature type="domain" description="Plastocyanin-like" evidence="4">
    <location>
        <begin position="46"/>
        <end position="79"/>
    </location>
</feature>
<dbReference type="AlphaFoldDB" id="A0A7X0RWV1"/>
<proteinExistence type="inferred from homology"/>
<gene>
    <name evidence="5" type="ORF">H7C19_24185</name>
</gene>